<name>A0AAD2JDY0_MYCLR</name>
<sequence length="79" mass="8526">MTTAPDRRPRDPTGRQQAIVQAAGRNNHLGVSTNQPSAEYIRRGGCAGRVPPNYFSYLEALQDAPLTHAATTATAYLSQ</sequence>
<proteinExistence type="predicted"/>
<evidence type="ECO:0000313" key="1">
    <source>
        <dbReference type="EMBL" id="AWV48227.1"/>
    </source>
</evidence>
<dbReference type="EMBL" id="CP029543">
    <property type="protein sequence ID" value="AWV48227.1"/>
    <property type="molecule type" value="Genomic_DNA"/>
</dbReference>
<gene>
    <name evidence="1" type="ORF">DIJ64_09670</name>
</gene>
<organism evidence="1 2">
    <name type="scientific">Mycobacterium leprae</name>
    <dbReference type="NCBI Taxonomy" id="1769"/>
    <lineage>
        <taxon>Bacteria</taxon>
        <taxon>Bacillati</taxon>
        <taxon>Actinomycetota</taxon>
        <taxon>Actinomycetes</taxon>
        <taxon>Mycobacteriales</taxon>
        <taxon>Mycobacteriaceae</taxon>
        <taxon>Mycobacterium</taxon>
    </lineage>
</organism>
<evidence type="ECO:0000313" key="2">
    <source>
        <dbReference type="Proteomes" id="UP000249682"/>
    </source>
</evidence>
<protein>
    <submittedName>
        <fullName evidence="1">Uncharacterized protein</fullName>
    </submittedName>
</protein>
<dbReference type="Proteomes" id="UP000249682">
    <property type="component" value="Chromosome"/>
</dbReference>
<dbReference type="AlphaFoldDB" id="A0AAD2JDY0"/>
<reference evidence="1 2" key="1">
    <citation type="submission" date="2018-05" db="EMBL/GenBank/DDBJ databases">
        <title>Evolution of small genomes with special reference to Mycobacterium leprae.</title>
        <authorList>
            <person name="Mohanty P.S."/>
            <person name="Bansal A.K."/>
            <person name="Gupta U.D."/>
            <person name="Naaz F."/>
            <person name="Dwivedi V.D."/>
            <person name="Singh H."/>
            <person name="Gupta G."/>
            <person name="Sharma S."/>
            <person name="Arora M."/>
        </authorList>
    </citation>
    <scope>NUCLEOTIDE SEQUENCE [LARGE SCALE GENOMIC DNA]</scope>
    <source>
        <strain evidence="1 2">MRHRU-235-G</strain>
    </source>
</reference>
<accession>A0AAD2JDY0</accession>